<evidence type="ECO:0000313" key="4">
    <source>
        <dbReference type="EMBL" id="WAS90899.1"/>
    </source>
</evidence>
<gene>
    <name evidence="4" type="ORF">O0S08_32320</name>
</gene>
<accession>A0ABY7GVA4</accession>
<reference evidence="4" key="1">
    <citation type="submission" date="2022-11" db="EMBL/GenBank/DDBJ databases">
        <title>Minimal conservation of predation-associated metabolite biosynthetic gene clusters underscores biosynthetic potential of Myxococcota including descriptions for ten novel species: Archangium lansinium sp. nov., Myxococcus landrumus sp. nov., Nannocystis bai.</title>
        <authorList>
            <person name="Ahearne A."/>
            <person name="Stevens C."/>
            <person name="Dowd S."/>
        </authorList>
    </citation>
    <scope>NUCLEOTIDE SEQUENCE</scope>
    <source>
        <strain evidence="4">Fl3</strain>
    </source>
</reference>
<evidence type="ECO:0008006" key="6">
    <source>
        <dbReference type="Google" id="ProtNLM"/>
    </source>
</evidence>
<evidence type="ECO:0000313" key="5">
    <source>
        <dbReference type="Proteomes" id="UP001164459"/>
    </source>
</evidence>
<dbReference type="EMBL" id="CP114040">
    <property type="protein sequence ID" value="WAS90899.1"/>
    <property type="molecule type" value="Genomic_DNA"/>
</dbReference>
<feature type="signal peptide" evidence="3">
    <location>
        <begin position="1"/>
        <end position="20"/>
    </location>
</feature>
<sequence length="331" mass="34964">MSAATSALSLLLALQQAAPATCPTGDNRCKAELFVRRAKDEATPPEHRAKYLLAAHRLYLGLYDKTGDDRDLCAARRSFEQLRKAHADAQPASLAEALTELRTREQLRKPRCSAERETRPTTSKPRVARVSPPPRSEPTRATPVEPPALQASAAGVRGEDDLLPPLDANTRRRPEPPFAEPVRPPPDAAPRPGREAPVLALVPTVPGQDAAQVVPGRRLAIAGGLTLGAGLVLGGVAAYAAAKMVDARNDGFTFQDTPVDADDAAAFDRDTELRADYQSKANMTLGTALAGGAALVVAAVLLGVGARRLARKSSQAALLPVPGGLVLRARF</sequence>
<feature type="region of interest" description="Disordered" evidence="1">
    <location>
        <begin position="101"/>
        <end position="194"/>
    </location>
</feature>
<feature type="chain" id="PRO_5046565759" description="J domain-containing protein" evidence="3">
    <location>
        <begin position="21"/>
        <end position="331"/>
    </location>
</feature>
<feature type="compositionally biased region" description="Pro residues" evidence="1">
    <location>
        <begin position="176"/>
        <end position="189"/>
    </location>
</feature>
<proteinExistence type="predicted"/>
<evidence type="ECO:0000256" key="1">
    <source>
        <dbReference type="SAM" id="MobiDB-lite"/>
    </source>
</evidence>
<keyword evidence="3" id="KW-0732">Signal</keyword>
<name>A0ABY7GVA4_9BACT</name>
<evidence type="ECO:0000256" key="2">
    <source>
        <dbReference type="SAM" id="Phobius"/>
    </source>
</evidence>
<keyword evidence="2" id="KW-1133">Transmembrane helix</keyword>
<organism evidence="4 5">
    <name type="scientific">Nannocystis punicea</name>
    <dbReference type="NCBI Taxonomy" id="2995304"/>
    <lineage>
        <taxon>Bacteria</taxon>
        <taxon>Pseudomonadati</taxon>
        <taxon>Myxococcota</taxon>
        <taxon>Polyangia</taxon>
        <taxon>Nannocystales</taxon>
        <taxon>Nannocystaceae</taxon>
        <taxon>Nannocystis</taxon>
    </lineage>
</organism>
<keyword evidence="5" id="KW-1185">Reference proteome</keyword>
<evidence type="ECO:0000256" key="3">
    <source>
        <dbReference type="SAM" id="SignalP"/>
    </source>
</evidence>
<protein>
    <recommendedName>
        <fullName evidence="6">J domain-containing protein</fullName>
    </recommendedName>
</protein>
<keyword evidence="2" id="KW-0472">Membrane</keyword>
<dbReference type="Proteomes" id="UP001164459">
    <property type="component" value="Chromosome"/>
</dbReference>
<feature type="transmembrane region" description="Helical" evidence="2">
    <location>
        <begin position="283"/>
        <end position="304"/>
    </location>
</feature>
<keyword evidence="2" id="KW-0812">Transmembrane</keyword>
<dbReference type="RefSeq" id="WP_269033226.1">
    <property type="nucleotide sequence ID" value="NZ_CP114040.1"/>
</dbReference>
<feature type="compositionally biased region" description="Basic and acidic residues" evidence="1">
    <location>
        <begin position="101"/>
        <end position="119"/>
    </location>
</feature>